<name>A0A432YPG6_9GAMM</name>
<organism evidence="1 2">
    <name type="scientific">Pseudidiomarina insulisalsae</name>
    <dbReference type="NCBI Taxonomy" id="575789"/>
    <lineage>
        <taxon>Bacteria</taxon>
        <taxon>Pseudomonadati</taxon>
        <taxon>Pseudomonadota</taxon>
        <taxon>Gammaproteobacteria</taxon>
        <taxon>Alteromonadales</taxon>
        <taxon>Idiomarinaceae</taxon>
        <taxon>Pseudidiomarina</taxon>
    </lineage>
</organism>
<protein>
    <recommendedName>
        <fullName evidence="3">Solute-binding protein family 3/N-terminal domain-containing protein</fullName>
    </recommendedName>
</protein>
<evidence type="ECO:0008006" key="3">
    <source>
        <dbReference type="Google" id="ProtNLM"/>
    </source>
</evidence>
<proteinExistence type="predicted"/>
<accession>A0A432YPG6</accession>
<evidence type="ECO:0000313" key="1">
    <source>
        <dbReference type="EMBL" id="RUO62953.1"/>
    </source>
</evidence>
<keyword evidence="2" id="KW-1185">Reference proteome</keyword>
<dbReference type="SUPFAM" id="SSF53850">
    <property type="entry name" value="Periplasmic binding protein-like II"/>
    <property type="match status" value="1"/>
</dbReference>
<sequence length="176" mass="20674">MMLFESPGWGWSESLPEVEFGQTLVKGAGRLIALNKQQRRDQAFFNREGLRFGGIIGYHYSFLNNRTDAELLEQKYNVYLSLSHQVNLKMLLNNRLDVVMTHDQYLVQLQDEPWFDQLLLQSEPYMEYDLRSVINPRKGFTLSEWQAVLQPRIDDGSFVALLARYHLPWPPRPLEL</sequence>
<comment type="caution">
    <text evidence="1">The sequence shown here is derived from an EMBL/GenBank/DDBJ whole genome shotgun (WGS) entry which is preliminary data.</text>
</comment>
<dbReference type="EMBL" id="PIPY01000002">
    <property type="protein sequence ID" value="RUO62953.1"/>
    <property type="molecule type" value="Genomic_DNA"/>
</dbReference>
<reference evidence="2" key="1">
    <citation type="journal article" date="2018" name="Front. Microbiol.">
        <title>Genome-Based Analysis Reveals the Taxonomy and Diversity of the Family Idiomarinaceae.</title>
        <authorList>
            <person name="Liu Y."/>
            <person name="Lai Q."/>
            <person name="Shao Z."/>
        </authorList>
    </citation>
    <scope>NUCLEOTIDE SEQUENCE [LARGE SCALE GENOMIC DNA]</scope>
    <source>
        <strain evidence="2">CVS-6</strain>
    </source>
</reference>
<gene>
    <name evidence="1" type="ORF">CWI71_01615</name>
</gene>
<dbReference type="Proteomes" id="UP000288259">
    <property type="component" value="Unassembled WGS sequence"/>
</dbReference>
<dbReference type="AlphaFoldDB" id="A0A432YPG6"/>
<evidence type="ECO:0000313" key="2">
    <source>
        <dbReference type="Proteomes" id="UP000288259"/>
    </source>
</evidence>